<dbReference type="CDD" id="cd02947">
    <property type="entry name" value="TRX_family"/>
    <property type="match status" value="1"/>
</dbReference>
<reference evidence="2 3" key="1">
    <citation type="submission" date="2017-08" db="EMBL/GenBank/DDBJ databases">
        <authorList>
            <person name="Park S.-J."/>
            <person name="Kim H."/>
        </authorList>
    </citation>
    <scope>NUCLEOTIDE SEQUENCE [LARGE SCALE GENOMIC DNA]</scope>
    <source>
        <strain evidence="3">ye3</strain>
    </source>
</reference>
<feature type="domain" description="Thioredoxin" evidence="1">
    <location>
        <begin position="1"/>
        <end position="111"/>
    </location>
</feature>
<dbReference type="Gene3D" id="3.40.30.10">
    <property type="entry name" value="Glutaredoxin"/>
    <property type="match status" value="1"/>
</dbReference>
<dbReference type="OrthoDB" id="8521206at2"/>
<dbReference type="SUPFAM" id="SSF52833">
    <property type="entry name" value="Thioredoxin-like"/>
    <property type="match status" value="1"/>
</dbReference>
<dbReference type="EMBL" id="CP022987">
    <property type="protein sequence ID" value="QAA92631.1"/>
    <property type="molecule type" value="Genomic_DNA"/>
</dbReference>
<dbReference type="AlphaFoldDB" id="A0A410G8N5"/>
<dbReference type="KEGG" id="pus:CKA81_01315"/>
<dbReference type="InterPro" id="IPR013766">
    <property type="entry name" value="Thioredoxin_domain"/>
</dbReference>
<gene>
    <name evidence="2" type="ORF">CKA81_01315</name>
</gene>
<proteinExistence type="predicted"/>
<sequence length="128" mass="14293">MPVFDPQNDMGALQARLEKSSELTIVCYCAAWCDTCTQYRPGYEALAAQYEQHTFVWVDIEEHPELLEDEDVENFPTVLIQAPRGNLFYGVLQPHAVHLDRLISRCDADAAVTTAGPSALLQLLRQGA</sequence>
<organism evidence="2 3">
    <name type="scientific">Pollutimonas thiosulfatoxidans</name>
    <dbReference type="NCBI Taxonomy" id="2028345"/>
    <lineage>
        <taxon>Bacteria</taxon>
        <taxon>Pseudomonadati</taxon>
        <taxon>Pseudomonadota</taxon>
        <taxon>Betaproteobacteria</taxon>
        <taxon>Burkholderiales</taxon>
        <taxon>Alcaligenaceae</taxon>
        <taxon>Pollutimonas</taxon>
    </lineage>
</organism>
<evidence type="ECO:0000313" key="2">
    <source>
        <dbReference type="EMBL" id="QAA92631.1"/>
    </source>
</evidence>
<keyword evidence="3" id="KW-1185">Reference proteome</keyword>
<protein>
    <submittedName>
        <fullName evidence="2">Thiol reductase thioredoxin</fullName>
    </submittedName>
</protein>
<evidence type="ECO:0000259" key="1">
    <source>
        <dbReference type="PROSITE" id="PS51352"/>
    </source>
</evidence>
<dbReference type="Proteomes" id="UP000283474">
    <property type="component" value="Chromosome"/>
</dbReference>
<dbReference type="Pfam" id="PF00085">
    <property type="entry name" value="Thioredoxin"/>
    <property type="match status" value="1"/>
</dbReference>
<evidence type="ECO:0000313" key="3">
    <source>
        <dbReference type="Proteomes" id="UP000283474"/>
    </source>
</evidence>
<dbReference type="PROSITE" id="PS51352">
    <property type="entry name" value="THIOREDOXIN_2"/>
    <property type="match status" value="1"/>
</dbReference>
<name>A0A410G8N5_9BURK</name>
<dbReference type="InterPro" id="IPR036249">
    <property type="entry name" value="Thioredoxin-like_sf"/>
</dbReference>
<accession>A0A410G8N5</accession>
<dbReference type="RefSeq" id="WP_128353684.1">
    <property type="nucleotide sequence ID" value="NZ_CP022987.1"/>
</dbReference>